<keyword evidence="2" id="KW-1185">Reference proteome</keyword>
<proteinExistence type="predicted"/>
<dbReference type="EMBL" id="LVKB01000181">
    <property type="protein sequence ID" value="ORD95798.1"/>
    <property type="molecule type" value="Genomic_DNA"/>
</dbReference>
<evidence type="ECO:0000313" key="1">
    <source>
        <dbReference type="EMBL" id="ORD95798.1"/>
    </source>
</evidence>
<name>A0A1X0Q7Q8_9MICR</name>
<accession>A0A1X0Q7Q8</accession>
<dbReference type="VEuPathDB" id="MicrosporidiaDB:HERIO_2206"/>
<reference evidence="1 2" key="1">
    <citation type="journal article" date="2017" name="Environ. Microbiol.">
        <title>Decay of the glycolytic pathway and adaptation to intranuclear parasitism within Enterocytozoonidae microsporidia.</title>
        <authorList>
            <person name="Wiredu Boakye D."/>
            <person name="Jaroenlak P."/>
            <person name="Prachumwat A."/>
            <person name="Williams T.A."/>
            <person name="Bateman K.S."/>
            <person name="Itsathitphaisarn O."/>
            <person name="Sritunyalucksana K."/>
            <person name="Paszkiewicz K.H."/>
            <person name="Moore K.A."/>
            <person name="Stentiford G.D."/>
            <person name="Williams B.A."/>
        </authorList>
    </citation>
    <scope>NUCLEOTIDE SEQUENCE [LARGE SCALE GENOMIC DNA]</scope>
    <source>
        <strain evidence="1 2">GB1</strain>
    </source>
</reference>
<gene>
    <name evidence="1" type="ORF">HERIO_2206</name>
</gene>
<comment type="caution">
    <text evidence="1">The sequence shown here is derived from an EMBL/GenBank/DDBJ whole genome shotgun (WGS) entry which is preliminary data.</text>
</comment>
<protein>
    <submittedName>
        <fullName evidence="1">Uncharacterized protein</fullName>
    </submittedName>
</protein>
<dbReference type="AlphaFoldDB" id="A0A1X0Q7Q8"/>
<organism evidence="1 2">
    <name type="scientific">Hepatospora eriocheir</name>
    <dbReference type="NCBI Taxonomy" id="1081669"/>
    <lineage>
        <taxon>Eukaryota</taxon>
        <taxon>Fungi</taxon>
        <taxon>Fungi incertae sedis</taxon>
        <taxon>Microsporidia</taxon>
        <taxon>Hepatosporidae</taxon>
        <taxon>Hepatospora</taxon>
    </lineage>
</organism>
<evidence type="ECO:0000313" key="2">
    <source>
        <dbReference type="Proteomes" id="UP000192356"/>
    </source>
</evidence>
<dbReference type="Proteomes" id="UP000192356">
    <property type="component" value="Unassembled WGS sequence"/>
</dbReference>
<sequence>MLTKKHKLPERELSEIRLSGMLNWLQIKASRLNVFNINALQISLRKVKMKFSEIEIKNNTNNKKIDNQEGSNHNFNKLNMLYLPNPSKFKSSSSSNV</sequence>